<organism evidence="4 5">
    <name type="scientific">Mytilus edulis</name>
    <name type="common">Blue mussel</name>
    <dbReference type="NCBI Taxonomy" id="6550"/>
    <lineage>
        <taxon>Eukaryota</taxon>
        <taxon>Metazoa</taxon>
        <taxon>Spiralia</taxon>
        <taxon>Lophotrochozoa</taxon>
        <taxon>Mollusca</taxon>
        <taxon>Bivalvia</taxon>
        <taxon>Autobranchia</taxon>
        <taxon>Pteriomorphia</taxon>
        <taxon>Mytilida</taxon>
        <taxon>Mytiloidea</taxon>
        <taxon>Mytilidae</taxon>
        <taxon>Mytilinae</taxon>
        <taxon>Mytilus</taxon>
    </lineage>
</organism>
<protein>
    <recommendedName>
        <fullName evidence="3">B box-type domain-containing protein</fullName>
    </recommendedName>
</protein>
<dbReference type="InterPro" id="IPR047153">
    <property type="entry name" value="TRIM45/56/19-like"/>
</dbReference>
<keyword evidence="5" id="KW-1185">Reference proteome</keyword>
<dbReference type="Gene3D" id="2.120.10.30">
    <property type="entry name" value="TolB, C-terminal domain"/>
    <property type="match status" value="1"/>
</dbReference>
<evidence type="ECO:0000313" key="5">
    <source>
        <dbReference type="Proteomes" id="UP000683360"/>
    </source>
</evidence>
<keyword evidence="1" id="KW-0479">Metal-binding</keyword>
<evidence type="ECO:0000313" key="4">
    <source>
        <dbReference type="EMBL" id="CAG2226345.1"/>
    </source>
</evidence>
<dbReference type="GO" id="GO:0005654">
    <property type="term" value="C:nucleoplasm"/>
    <property type="evidence" value="ECO:0007669"/>
    <property type="project" value="TreeGrafter"/>
</dbReference>
<sequence length="521" mass="59493">MHFGDIKCTEHSKEICCLYCKVCDKLICMQCVTKTHKSHDFEEISSGYSIRKENLRNHAIKLKEQEETLTNDIEKLNKMKEEDKLQYGQVKKEITTHEKSVKDEVEQYSNSLTDELDRKWGSHQTAIDREIDQVNEIKIKIQEKVKKSEDVMNIEGVTEFFQKTEEIETSFKEDVKITPLEKDNIPSFISGKQYQISDFGKLKAKNEMSEMDEENESGMKIKLNMGNEYSTDLINILRVTHSSDGSIWLYSPLDDDHNTGSLRKVELIENTLHEISKYELIAHDMTVTPSNDILLSTNDVKIKRIGNKTGQLMNTKYTAGSLVPSAICMKGNTILFSAVNRDYPVHGRRVVIRMNRNGKQERLHEYWGNGEPIFSFPLSLACSNDKENIFVVDGLSGHRESAFRIIFFLGTETIEIYKGHSSVNSFDQQFCPTDIQAAPSNNIIVNDFSTNTLQILNPSGQLSAYVSLNEMGIQNSYSLCCTSKQLFIGCITDEENECEQNQEQIMAKLYELNIEGCSHLV</sequence>
<keyword evidence="2" id="KW-0175">Coiled coil</keyword>
<name>A0A8S3T665_MYTED</name>
<evidence type="ECO:0000256" key="1">
    <source>
        <dbReference type="PROSITE-ProRule" id="PRU00024"/>
    </source>
</evidence>
<keyword evidence="1" id="KW-0862">Zinc</keyword>
<dbReference type="OrthoDB" id="10403683at2759"/>
<proteinExistence type="predicted"/>
<dbReference type="InterPro" id="IPR000315">
    <property type="entry name" value="Znf_B-box"/>
</dbReference>
<dbReference type="Gene3D" id="3.30.160.60">
    <property type="entry name" value="Classic Zinc Finger"/>
    <property type="match status" value="1"/>
</dbReference>
<dbReference type="PROSITE" id="PS50119">
    <property type="entry name" value="ZF_BBOX"/>
    <property type="match status" value="1"/>
</dbReference>
<dbReference type="InterPro" id="IPR011042">
    <property type="entry name" value="6-blade_b-propeller_TolB-like"/>
</dbReference>
<reference evidence="4" key="1">
    <citation type="submission" date="2021-03" db="EMBL/GenBank/DDBJ databases">
        <authorList>
            <person name="Bekaert M."/>
        </authorList>
    </citation>
    <scope>NUCLEOTIDE SEQUENCE</scope>
</reference>
<dbReference type="SUPFAM" id="SSF57845">
    <property type="entry name" value="B-box zinc-binding domain"/>
    <property type="match status" value="1"/>
</dbReference>
<comment type="caution">
    <text evidence="4">The sequence shown here is derived from an EMBL/GenBank/DDBJ whole genome shotgun (WGS) entry which is preliminary data.</text>
</comment>
<evidence type="ECO:0000259" key="3">
    <source>
        <dbReference type="PROSITE" id="PS50119"/>
    </source>
</evidence>
<gene>
    <name evidence="4" type="ORF">MEDL_39435</name>
</gene>
<keyword evidence="1" id="KW-0863">Zinc-finger</keyword>
<dbReference type="GO" id="GO:0061630">
    <property type="term" value="F:ubiquitin protein ligase activity"/>
    <property type="evidence" value="ECO:0007669"/>
    <property type="project" value="TreeGrafter"/>
</dbReference>
<dbReference type="Proteomes" id="UP000683360">
    <property type="component" value="Unassembled WGS sequence"/>
</dbReference>
<dbReference type="EMBL" id="CAJPWZ010001893">
    <property type="protein sequence ID" value="CAG2226345.1"/>
    <property type="molecule type" value="Genomic_DNA"/>
</dbReference>
<dbReference type="SUPFAM" id="SSF63829">
    <property type="entry name" value="Calcium-dependent phosphotriesterase"/>
    <property type="match status" value="1"/>
</dbReference>
<dbReference type="PANTHER" id="PTHR25462:SF305">
    <property type="entry name" value="RING-TYPE DOMAIN-CONTAINING PROTEIN"/>
    <property type="match status" value="1"/>
</dbReference>
<feature type="domain" description="B box-type" evidence="3">
    <location>
        <begin position="8"/>
        <end position="44"/>
    </location>
</feature>
<dbReference type="PANTHER" id="PTHR25462">
    <property type="entry name" value="BONUS, ISOFORM C-RELATED"/>
    <property type="match status" value="1"/>
</dbReference>
<evidence type="ECO:0000256" key="2">
    <source>
        <dbReference type="SAM" id="Coils"/>
    </source>
</evidence>
<accession>A0A8S3T665</accession>
<feature type="coiled-coil region" evidence="2">
    <location>
        <begin position="52"/>
        <end position="93"/>
    </location>
</feature>
<dbReference type="AlphaFoldDB" id="A0A8S3T665"/>
<dbReference type="Pfam" id="PF00643">
    <property type="entry name" value="zf-B_box"/>
    <property type="match status" value="1"/>
</dbReference>
<dbReference type="GO" id="GO:0008270">
    <property type="term" value="F:zinc ion binding"/>
    <property type="evidence" value="ECO:0007669"/>
    <property type="project" value="UniProtKB-KW"/>
</dbReference>